<reference evidence="1 2" key="1">
    <citation type="journal article" date="2021" name="Appl. Environ. Microbiol.">
        <title>Genetic linkage and physical mapping for an oyster mushroom Pleurotus cornucopiae and QTL analysis for the trait cap color.</title>
        <authorList>
            <person name="Zhang Y."/>
            <person name="Gao W."/>
            <person name="Sonnenberg A."/>
            <person name="Chen Q."/>
            <person name="Zhang J."/>
            <person name="Huang C."/>
        </authorList>
    </citation>
    <scope>NUCLEOTIDE SEQUENCE [LARGE SCALE GENOMIC DNA]</scope>
    <source>
        <strain evidence="1">CCMSSC00406</strain>
    </source>
</reference>
<evidence type="ECO:0000313" key="2">
    <source>
        <dbReference type="Proteomes" id="UP000824881"/>
    </source>
</evidence>
<dbReference type="Proteomes" id="UP000824881">
    <property type="component" value="Unassembled WGS sequence"/>
</dbReference>
<name>A0ACB7J3N5_PLECO</name>
<comment type="caution">
    <text evidence="1">The sequence shown here is derived from an EMBL/GenBank/DDBJ whole genome shotgun (WGS) entry which is preliminary data.</text>
</comment>
<organism evidence="1 2">
    <name type="scientific">Pleurotus cornucopiae</name>
    <name type="common">Cornucopia mushroom</name>
    <dbReference type="NCBI Taxonomy" id="5321"/>
    <lineage>
        <taxon>Eukaryota</taxon>
        <taxon>Fungi</taxon>
        <taxon>Dikarya</taxon>
        <taxon>Basidiomycota</taxon>
        <taxon>Agaricomycotina</taxon>
        <taxon>Agaricomycetes</taxon>
        <taxon>Agaricomycetidae</taxon>
        <taxon>Agaricales</taxon>
        <taxon>Pleurotineae</taxon>
        <taxon>Pleurotaceae</taxon>
        <taxon>Pleurotus</taxon>
    </lineage>
</organism>
<sequence>MAAQVFDLTISNVHTAAALQRVEGKLDSLMATMKVVVEAIGGAEAVNAKERQLEREWAQSLEGMTRMSEGSAEDDMVIDAGNVPSMSDSDEEAAEDTDSKHEVVKGRGKGVEEESDGEEQGEGDEESDEESEEE</sequence>
<proteinExistence type="predicted"/>
<accession>A0ACB7J3N5</accession>
<protein>
    <submittedName>
        <fullName evidence="1">Uncharacterized protein</fullName>
    </submittedName>
</protein>
<gene>
    <name evidence="1" type="ORF">CCMSSC00406_0007641</name>
</gene>
<dbReference type="EMBL" id="WQMT02000003">
    <property type="protein sequence ID" value="KAG9224448.1"/>
    <property type="molecule type" value="Genomic_DNA"/>
</dbReference>
<keyword evidence="2" id="KW-1185">Reference proteome</keyword>
<evidence type="ECO:0000313" key="1">
    <source>
        <dbReference type="EMBL" id="KAG9224448.1"/>
    </source>
</evidence>